<evidence type="ECO:0000313" key="1">
    <source>
        <dbReference type="EMBL" id="ANU75512.1"/>
    </source>
</evidence>
<dbReference type="AlphaFoldDB" id="A0A1C7IB98"/>
<name>A0A1C7IB98_9FIRM</name>
<gene>
    <name evidence="1" type="ORF">A4V09_06870</name>
</gene>
<dbReference type="InterPro" id="IPR027417">
    <property type="entry name" value="P-loop_NTPase"/>
</dbReference>
<dbReference type="Proteomes" id="UP000092574">
    <property type="component" value="Chromosome"/>
</dbReference>
<proteinExistence type="predicted"/>
<dbReference type="KEGG" id="byl:A4V09_06870"/>
<protein>
    <submittedName>
        <fullName evidence="1">Twitching motility protein PilT</fullName>
    </submittedName>
</protein>
<keyword evidence="2" id="KW-1185">Reference proteome</keyword>
<evidence type="ECO:0000313" key="2">
    <source>
        <dbReference type="Proteomes" id="UP000092574"/>
    </source>
</evidence>
<dbReference type="SUPFAM" id="SSF52540">
    <property type="entry name" value="P-loop containing nucleoside triphosphate hydrolases"/>
    <property type="match status" value="1"/>
</dbReference>
<dbReference type="RefSeq" id="WP_065541708.1">
    <property type="nucleotide sequence ID" value="NZ_CP015405.2"/>
</dbReference>
<organism evidence="1 2">
    <name type="scientific">Blautia pseudococcoides</name>
    <dbReference type="NCBI Taxonomy" id="1796616"/>
    <lineage>
        <taxon>Bacteria</taxon>
        <taxon>Bacillati</taxon>
        <taxon>Bacillota</taxon>
        <taxon>Clostridia</taxon>
        <taxon>Lachnospirales</taxon>
        <taxon>Lachnospiraceae</taxon>
        <taxon>Blautia</taxon>
    </lineage>
</organism>
<dbReference type="EMBL" id="CP015405">
    <property type="protein sequence ID" value="ANU75512.1"/>
    <property type="molecule type" value="Genomic_DNA"/>
</dbReference>
<reference evidence="1" key="1">
    <citation type="submission" date="2017-04" db="EMBL/GenBank/DDBJ databases">
        <title>Complete Genome Sequences of Twelve Strains of a Stable Defined Moderately Diverse Mouse Microbiota 2 (sDMDMm2).</title>
        <authorList>
            <person name="Uchimura Y."/>
            <person name="Wyss M."/>
            <person name="Brugiroux S."/>
            <person name="Limenitakis J.P."/>
            <person name="Stecher B."/>
            <person name="McCoy K.D."/>
            <person name="Macpherson A.J."/>
        </authorList>
    </citation>
    <scope>NUCLEOTIDE SEQUENCE</scope>
    <source>
        <strain evidence="1">YL58</strain>
    </source>
</reference>
<dbReference type="OrthoDB" id="1953676at2"/>
<accession>A0A1C7IB98</accession>
<dbReference type="STRING" id="1796616.A4V09_06870"/>
<sequence length="141" mass="16009">MVQLIVGEKGKGKTKILLDKANAEVRNANGSVVYLDKSAKHMYELNNKIRLIDVMEYGIENSDEFVGFIRGIVSQDHDLEQMYLDGFLKISRLENSPENISKVMASLEKIAECYNISFIISLSKDEKDLPEDVRHMIITSL</sequence>